<dbReference type="eggNOG" id="ENOG5030C4F">
    <property type="taxonomic scope" value="Bacteria"/>
</dbReference>
<accession>B8IEW3</accession>
<proteinExistence type="predicted"/>
<dbReference type="OrthoDB" id="7998450at2"/>
<dbReference type="Proteomes" id="UP000008207">
    <property type="component" value="Chromosome"/>
</dbReference>
<evidence type="ECO:0000313" key="1">
    <source>
        <dbReference type="EMBL" id="ACL61456.1"/>
    </source>
</evidence>
<dbReference type="RefSeq" id="WP_015933025.1">
    <property type="nucleotide sequence ID" value="NC_011894.1"/>
</dbReference>
<dbReference type="AlphaFoldDB" id="B8IEW3"/>
<name>B8IEW3_METNO</name>
<evidence type="ECO:0000313" key="2">
    <source>
        <dbReference type="Proteomes" id="UP000008207"/>
    </source>
</evidence>
<sequence>MDSEGVTAVEPERGVPARPGIGFSVTAAGPDAIDLVVRFGPRDYPVRLSAAEATDLGLALIATASVATDRDHPVAPGTRVENCFFPVLRWTAGKLAPERPALALTVAENTEIAFQFSPEAAVRCGRDLMRSGTRPFRQRLQRVWAALGPRRQGVAR</sequence>
<gene>
    <name evidence="1" type="ordered locus">Mnod_6695</name>
</gene>
<dbReference type="KEGG" id="mno:Mnod_6695"/>
<dbReference type="HOGENOM" id="CLU_1684542_0_0_5"/>
<keyword evidence="2" id="KW-1185">Reference proteome</keyword>
<protein>
    <submittedName>
        <fullName evidence="1">Uncharacterized protein</fullName>
    </submittedName>
</protein>
<reference evidence="1 2" key="1">
    <citation type="submission" date="2009-01" db="EMBL/GenBank/DDBJ databases">
        <title>Complete sequence of chromosome of Methylobacterium nodulans ORS 2060.</title>
        <authorList>
            <consortium name="US DOE Joint Genome Institute"/>
            <person name="Lucas S."/>
            <person name="Copeland A."/>
            <person name="Lapidus A."/>
            <person name="Glavina del Rio T."/>
            <person name="Dalin E."/>
            <person name="Tice H."/>
            <person name="Bruce D."/>
            <person name="Goodwin L."/>
            <person name="Pitluck S."/>
            <person name="Sims D."/>
            <person name="Brettin T."/>
            <person name="Detter J.C."/>
            <person name="Han C."/>
            <person name="Larimer F."/>
            <person name="Land M."/>
            <person name="Hauser L."/>
            <person name="Kyrpides N."/>
            <person name="Ivanova N."/>
            <person name="Marx C.J."/>
            <person name="Richardson P."/>
        </authorList>
    </citation>
    <scope>NUCLEOTIDE SEQUENCE [LARGE SCALE GENOMIC DNA]</scope>
    <source>
        <strain evidence="2">LMG 21967 / CNCM I-2342 / ORS 2060</strain>
    </source>
</reference>
<organism evidence="1 2">
    <name type="scientific">Methylobacterium nodulans (strain LMG 21967 / CNCM I-2342 / ORS 2060)</name>
    <dbReference type="NCBI Taxonomy" id="460265"/>
    <lineage>
        <taxon>Bacteria</taxon>
        <taxon>Pseudomonadati</taxon>
        <taxon>Pseudomonadota</taxon>
        <taxon>Alphaproteobacteria</taxon>
        <taxon>Hyphomicrobiales</taxon>
        <taxon>Methylobacteriaceae</taxon>
        <taxon>Methylobacterium</taxon>
    </lineage>
</organism>
<dbReference type="EMBL" id="CP001349">
    <property type="protein sequence ID" value="ACL61456.1"/>
    <property type="molecule type" value="Genomic_DNA"/>
</dbReference>